<name>A0A7M5X6H3_9CNID</name>
<dbReference type="EnsemblMetazoa" id="CLYHEMT018022.1">
    <property type="protein sequence ID" value="CLYHEMP018022.1"/>
    <property type="gene ID" value="CLYHEMG018022"/>
</dbReference>
<evidence type="ECO:0000256" key="1">
    <source>
        <dbReference type="SAM" id="SignalP"/>
    </source>
</evidence>
<feature type="signal peptide" evidence="1">
    <location>
        <begin position="1"/>
        <end position="22"/>
    </location>
</feature>
<evidence type="ECO:0000313" key="2">
    <source>
        <dbReference type="EnsemblMetazoa" id="CLYHEMP018022.1"/>
    </source>
</evidence>
<keyword evidence="3" id="KW-1185">Reference proteome</keyword>
<dbReference type="AlphaFoldDB" id="A0A7M5X6H3"/>
<accession>A0A7M5X6H3</accession>
<keyword evidence="1" id="KW-0732">Signal</keyword>
<dbReference type="OrthoDB" id="5984767at2759"/>
<evidence type="ECO:0000313" key="3">
    <source>
        <dbReference type="Proteomes" id="UP000594262"/>
    </source>
</evidence>
<dbReference type="Proteomes" id="UP000594262">
    <property type="component" value="Unplaced"/>
</dbReference>
<protein>
    <submittedName>
        <fullName evidence="2">Uncharacterized protein</fullName>
    </submittedName>
</protein>
<feature type="chain" id="PRO_5029481872" evidence="1">
    <location>
        <begin position="23"/>
        <end position="246"/>
    </location>
</feature>
<organism evidence="2 3">
    <name type="scientific">Clytia hemisphaerica</name>
    <dbReference type="NCBI Taxonomy" id="252671"/>
    <lineage>
        <taxon>Eukaryota</taxon>
        <taxon>Metazoa</taxon>
        <taxon>Cnidaria</taxon>
        <taxon>Hydrozoa</taxon>
        <taxon>Hydroidolina</taxon>
        <taxon>Leptothecata</taxon>
        <taxon>Obeliida</taxon>
        <taxon>Clytiidae</taxon>
        <taxon>Clytia</taxon>
    </lineage>
</organism>
<reference evidence="2" key="1">
    <citation type="submission" date="2021-01" db="UniProtKB">
        <authorList>
            <consortium name="EnsemblMetazoa"/>
        </authorList>
    </citation>
    <scope>IDENTIFICATION</scope>
</reference>
<sequence length="246" mass="27833">MDRHQLIHILLFISQYFLQIKCEEYKVFENIDGSNFTVAESGLNLETTTSCLLHCQHEEKANLLVKNGTCFCTNKDYSNIQTKEVGNEESTTFYKNSVQKMQLTEQPSCYSAKDDSIFTRFILPQKGKLKYIKLVHVSGVASCHAAGNIISLWGCFPARPMELYEAFVVITDANKVNVYPPGPRSFKYVVPGLDQMADEFVFQPAGGYPVEEGEEMRVYHSEAHRRGGSQLNNAGEHCIHVVVEYL</sequence>
<proteinExistence type="predicted"/>